<dbReference type="GO" id="GO:0006887">
    <property type="term" value="P:exocytosis"/>
    <property type="evidence" value="ECO:0007669"/>
    <property type="project" value="InterPro"/>
</dbReference>
<dbReference type="RefSeq" id="XP_018086066.1">
    <property type="nucleotide sequence ID" value="XM_018230577.2"/>
</dbReference>
<organism evidence="3">
    <name type="scientific">Xenopus laevis</name>
    <name type="common">African clawed frog</name>
    <dbReference type="NCBI Taxonomy" id="8355"/>
    <lineage>
        <taxon>Eukaryota</taxon>
        <taxon>Metazoa</taxon>
        <taxon>Chordata</taxon>
        <taxon>Craniata</taxon>
        <taxon>Vertebrata</taxon>
        <taxon>Euteleostomi</taxon>
        <taxon>Amphibia</taxon>
        <taxon>Batrachia</taxon>
        <taxon>Anura</taxon>
        <taxon>Pipoidea</taxon>
        <taxon>Pipidae</taxon>
        <taxon>Xenopodinae</taxon>
        <taxon>Xenopus</taxon>
        <taxon>Xenopus</taxon>
    </lineage>
</organism>
<evidence type="ECO:0000313" key="2">
    <source>
        <dbReference type="Proteomes" id="UP000186698"/>
    </source>
</evidence>
<evidence type="ECO:0000313" key="3">
    <source>
        <dbReference type="RefSeq" id="XP_018086066.1"/>
    </source>
</evidence>
<dbReference type="AlphaFoldDB" id="A0A8J0TK22"/>
<sequence>MKMFRKKSIQKSTTYEERDPLLSKKQQKGLKNVKGLRQIKEKFGNPLHILHSKPAVNSNETKSRKLIDKKQFLEACEYISKMNSTDKEADKEALLLYNEVAKEMWKTTTLALGGDTKLHSQMNAVAACVKWAKTQTFKDELQQSPKIWDKELEKLITNHIEQEHFSTCVYLKGKINLKHYLQELETKTEQNIEVHRSLLGDLFTIYLKSLIECMHRHLSSLAMNDFTYEEWVQLYKWVYEERKRVCRYQRELEDYDPQLYEWWFSDMGEKLIIAGKETIKKALREILEKEIGWNTYPEPKHDYYFWDILKALTVVTKAVEPVSPTLVSKLESLCWDEVHYFVTRYDSFIQKKVNESSLGNQVYIALRIVKNCHILRNTIENIDIAPENKNNLNTEMKNCISRCEAKGLQLSCATLKSKLKETFQNHFTKNCSEFENVFKHLQSGLEDADIHKNEMHLKTIHHTAVTLYIQYFFVHPKTVGIFLVGSKTLQETFEYLVSGKIQLDNPLEYMSDILSGKDLESTKTTIMYFSHIHPDIRNEHLKVLLDLNGNLSSKDKTHLLNCIESRKADVNEEKMCFFKDIKVKMFGGTLRYLCCSG</sequence>
<keyword evidence="2" id="KW-1185">Reference proteome</keyword>
<name>A0A8J0TK22_XENLA</name>
<dbReference type="InterPro" id="IPR010326">
    <property type="entry name" value="EXOC3/Sec6"/>
</dbReference>
<dbReference type="GeneID" id="108698791"/>
<feature type="region of interest" description="Disordered" evidence="1">
    <location>
        <begin position="1"/>
        <end position="20"/>
    </location>
</feature>
<protein>
    <submittedName>
        <fullName evidence="3 4">Uncharacterized protein LOC108698791 isoform X1</fullName>
    </submittedName>
</protein>
<dbReference type="OrthoDB" id="9948828at2759"/>
<accession>A0A8J0TK22</accession>
<dbReference type="GO" id="GO:0000149">
    <property type="term" value="F:SNARE binding"/>
    <property type="evidence" value="ECO:0007669"/>
    <property type="project" value="TreeGrafter"/>
</dbReference>
<proteinExistence type="predicted"/>
<dbReference type="PANTHER" id="PTHR21292">
    <property type="entry name" value="EXOCYST COMPLEX COMPONENT SEC6-RELATED"/>
    <property type="match status" value="1"/>
</dbReference>
<dbReference type="RefSeq" id="XP_041429017.1">
    <property type="nucleotide sequence ID" value="XM_041573083.1"/>
</dbReference>
<reference evidence="3" key="1">
    <citation type="submission" date="2022-04" db="UniProtKB">
        <authorList>
            <consortium name="RefSeq"/>
        </authorList>
    </citation>
    <scope>IDENTIFICATION</scope>
    <source>
        <strain evidence="3 4">J_2021</strain>
        <tissue evidence="3 4">Erythrocytes</tissue>
    </source>
</reference>
<evidence type="ECO:0000313" key="4">
    <source>
        <dbReference type="RefSeq" id="XP_041429017.1"/>
    </source>
</evidence>
<evidence type="ECO:0000256" key="1">
    <source>
        <dbReference type="SAM" id="MobiDB-lite"/>
    </source>
</evidence>
<dbReference type="PANTHER" id="PTHR21292:SF1">
    <property type="entry name" value="EXOCYST COMPLEX COMPONENT 3"/>
    <property type="match status" value="1"/>
</dbReference>
<dbReference type="GO" id="GO:0000145">
    <property type="term" value="C:exocyst"/>
    <property type="evidence" value="ECO:0007669"/>
    <property type="project" value="InterPro"/>
</dbReference>
<dbReference type="KEGG" id="xla:108698791"/>
<gene>
    <name evidence="3 4" type="primary">LOC108698791</name>
</gene>
<dbReference type="Proteomes" id="UP000186698">
    <property type="component" value="Chromosome 8L"/>
</dbReference>
<dbReference type="GO" id="GO:0051601">
    <property type="term" value="P:exocyst localization"/>
    <property type="evidence" value="ECO:0007669"/>
    <property type="project" value="TreeGrafter"/>
</dbReference>